<dbReference type="GO" id="GO:0000932">
    <property type="term" value="C:P-body"/>
    <property type="evidence" value="ECO:0007669"/>
    <property type="project" value="TreeGrafter"/>
</dbReference>
<dbReference type="AlphaFoldDB" id="A0A1H1MCT9"/>
<dbReference type="GO" id="GO:0000175">
    <property type="term" value="F:3'-5'-RNA exonuclease activity"/>
    <property type="evidence" value="ECO:0007669"/>
    <property type="project" value="TreeGrafter"/>
</dbReference>
<dbReference type="InterPro" id="IPR012340">
    <property type="entry name" value="NA-bd_OB-fold"/>
</dbReference>
<dbReference type="GO" id="GO:0003723">
    <property type="term" value="F:RNA binding"/>
    <property type="evidence" value="ECO:0007669"/>
    <property type="project" value="InterPro"/>
</dbReference>
<dbReference type="SMART" id="SM00955">
    <property type="entry name" value="RNB"/>
    <property type="match status" value="1"/>
</dbReference>
<dbReference type="Proteomes" id="UP000182237">
    <property type="component" value="Chromosome I"/>
</dbReference>
<reference evidence="2 3" key="1">
    <citation type="submission" date="2016-10" db="EMBL/GenBank/DDBJ databases">
        <authorList>
            <person name="de Groot N.N."/>
        </authorList>
    </citation>
    <scope>NUCLEOTIDE SEQUENCE [LARGE SCALE GENOMIC DNA]</scope>
    <source>
        <strain evidence="2 3">DSM 45434</strain>
    </source>
</reference>
<dbReference type="PANTHER" id="PTHR23355">
    <property type="entry name" value="RIBONUCLEASE"/>
    <property type="match status" value="1"/>
</dbReference>
<organism evidence="2 3">
    <name type="scientific">Corynebacterium timonense</name>
    <dbReference type="NCBI Taxonomy" id="441500"/>
    <lineage>
        <taxon>Bacteria</taxon>
        <taxon>Bacillati</taxon>
        <taxon>Actinomycetota</taxon>
        <taxon>Actinomycetes</taxon>
        <taxon>Mycobacteriales</taxon>
        <taxon>Corynebacteriaceae</taxon>
        <taxon>Corynebacterium</taxon>
    </lineage>
</organism>
<evidence type="ECO:0000313" key="3">
    <source>
        <dbReference type="Proteomes" id="UP000182237"/>
    </source>
</evidence>
<sequence>MVAAPRGTESGLQAGSFALRFLCGGAGGSLSQWLVMKLYAAPLNFRPVAREFGVPTEFAPEVHAEAARLTDRFANQRRDARNIPLVTIDPAGSKDLDQAVCIERSGSGYTVYYAIADVAAFVEPSSAIKEESFERGQTVYLPDEPARLHPEELSEDAASLLPDVDRPAALWTFRLDDRGEVADAYVERALVHSVARLDYDGVQADVDRGEPHPSIALLPEVGKLRQASSLRRQAINLRVPSVRVVENEEGHFELVIEPRHPVMDYNSEISLLTGMAAGQMMVEAGKGFLRTLGPAPTGAEDDFMQEIRNLGFTPGPDIGQFLATVDADTPRGMAAMREAQKLLRGSGYVNLEEKQPEVHAGIGGYYSHVTAPLRRLIDRYATEVCLSICAGTAVPEWVEAESNRVVKTMGRTSQLANTVDKACLNLTEATVLRPWVGHNFDAVVLHSDPEAGQARIFVVDPPVLAPCLGHPEEGRETAVSLIHADVGNRQVEFAWPAD</sequence>
<dbReference type="eggNOG" id="COG0557">
    <property type="taxonomic scope" value="Bacteria"/>
</dbReference>
<evidence type="ECO:0000313" key="2">
    <source>
        <dbReference type="EMBL" id="SDR84175.1"/>
    </source>
</evidence>
<dbReference type="EMBL" id="LT629765">
    <property type="protein sequence ID" value="SDR84175.1"/>
    <property type="molecule type" value="Genomic_DNA"/>
</dbReference>
<evidence type="ECO:0000259" key="1">
    <source>
        <dbReference type="SMART" id="SM00955"/>
    </source>
</evidence>
<dbReference type="GO" id="GO:0006402">
    <property type="term" value="P:mRNA catabolic process"/>
    <property type="evidence" value="ECO:0007669"/>
    <property type="project" value="TreeGrafter"/>
</dbReference>
<feature type="domain" description="RNB" evidence="1">
    <location>
        <begin position="77"/>
        <end position="391"/>
    </location>
</feature>
<dbReference type="Pfam" id="PF00773">
    <property type="entry name" value="RNB"/>
    <property type="match status" value="1"/>
</dbReference>
<dbReference type="InterPro" id="IPR050180">
    <property type="entry name" value="RNR_Ribonuclease"/>
</dbReference>
<dbReference type="SUPFAM" id="SSF50249">
    <property type="entry name" value="Nucleic acid-binding proteins"/>
    <property type="match status" value="1"/>
</dbReference>
<name>A0A1H1MCT9_9CORY</name>
<proteinExistence type="predicted"/>
<dbReference type="Pfam" id="PF18614">
    <property type="entry name" value="RNase_II_C_S1"/>
    <property type="match status" value="1"/>
</dbReference>
<dbReference type="STRING" id="1203190.GCA_000312345_00288"/>
<gene>
    <name evidence="2" type="ORF">SAMN04488539_0488</name>
</gene>
<dbReference type="InterPro" id="IPR040596">
    <property type="entry name" value="RNase_II_C_S1"/>
</dbReference>
<protein>
    <submittedName>
        <fullName evidence="2">RNB domain-containing protein</fullName>
    </submittedName>
</protein>
<dbReference type="InterPro" id="IPR001900">
    <property type="entry name" value="RNase_II/R"/>
</dbReference>
<dbReference type="PANTHER" id="PTHR23355:SF42">
    <property type="entry name" value="RIBONUCLEASE II, CHLOROPLASTIC_MITOCHONDRIAL"/>
    <property type="match status" value="1"/>
</dbReference>
<keyword evidence="3" id="KW-1185">Reference proteome</keyword>
<accession>A0A1H1MCT9</accession>